<evidence type="ECO:0000313" key="2">
    <source>
        <dbReference type="EMBL" id="QIE56797.1"/>
    </source>
</evidence>
<dbReference type="PROSITE" id="PS51257">
    <property type="entry name" value="PROKAR_LIPOPROTEIN"/>
    <property type="match status" value="1"/>
</dbReference>
<protein>
    <submittedName>
        <fullName evidence="2">Uncharacterized protein</fullName>
    </submittedName>
</protein>
<keyword evidence="3" id="KW-1185">Reference proteome</keyword>
<dbReference type="EMBL" id="CP049056">
    <property type="protein sequence ID" value="QIE56797.1"/>
    <property type="molecule type" value="Genomic_DNA"/>
</dbReference>
<name>A0A7L5C1V4_9RHOB</name>
<dbReference type="AlphaFoldDB" id="A0A7L5C1V4"/>
<dbReference type="RefSeq" id="WP_165100538.1">
    <property type="nucleotide sequence ID" value="NZ_CP049056.1"/>
</dbReference>
<organism evidence="2 3">
    <name type="scientific">Pikeienuella piscinae</name>
    <dbReference type="NCBI Taxonomy" id="2748098"/>
    <lineage>
        <taxon>Bacteria</taxon>
        <taxon>Pseudomonadati</taxon>
        <taxon>Pseudomonadota</taxon>
        <taxon>Alphaproteobacteria</taxon>
        <taxon>Rhodobacterales</taxon>
        <taxon>Paracoccaceae</taxon>
        <taxon>Pikeienuella</taxon>
    </lineage>
</organism>
<keyword evidence="1" id="KW-0812">Transmembrane</keyword>
<feature type="transmembrane region" description="Helical" evidence="1">
    <location>
        <begin position="12"/>
        <end position="31"/>
    </location>
</feature>
<reference evidence="2 3" key="1">
    <citation type="submission" date="2020-02" db="EMBL/GenBank/DDBJ databases">
        <title>complete genome sequence of Rhodobacteraceae bacterium.</title>
        <authorList>
            <person name="Park J."/>
            <person name="Kim Y.-S."/>
            <person name="Kim K.-H."/>
        </authorList>
    </citation>
    <scope>NUCLEOTIDE SEQUENCE [LARGE SCALE GENOMIC DNA]</scope>
    <source>
        <strain evidence="2 3">RR4-56</strain>
    </source>
</reference>
<dbReference type="KEGG" id="hdh:G5B40_15950"/>
<dbReference type="Proteomes" id="UP000503336">
    <property type="component" value="Chromosome"/>
</dbReference>
<evidence type="ECO:0000256" key="1">
    <source>
        <dbReference type="SAM" id="Phobius"/>
    </source>
</evidence>
<keyword evidence="1" id="KW-1133">Transmembrane helix</keyword>
<proteinExistence type="predicted"/>
<feature type="transmembrane region" description="Helical" evidence="1">
    <location>
        <begin position="37"/>
        <end position="55"/>
    </location>
</feature>
<keyword evidence="1" id="KW-0472">Membrane</keyword>
<gene>
    <name evidence="2" type="ORF">G5B40_15950</name>
</gene>
<accession>A0A7L5C1V4</accession>
<sequence length="74" mass="8064">MKDVFLGRPVHWLVVLALIACGWIAGGMRLHVTDFNLYVIALGLLSAAALAIVIWTTGDSEQVTRDPIEGEETE</sequence>
<evidence type="ECO:0000313" key="3">
    <source>
        <dbReference type="Proteomes" id="UP000503336"/>
    </source>
</evidence>